<sequence length="582" mass="63892">MQTIGHYVFNEVLLSHPVPLRNELVIDCDLTQMLAENQLDSLLVVTFYIPLLLKSYLVSGTIGSSSLFPADSTVGSRLLSKLVATGQPAMGHRHMFNTPLIHETDADEGWNHAEQPYMPMARSGVSGSSSLVHPVENTTIQGGPSTSLWNPPPRSSGYSSSTLNAQLPHYQPQVPTPSHDPFLHQPPGGNFYMVPDAYSHHPSSSSLSGQTVPGVDFYNQTMGSGRGPYKRKSPGSTLPYDRGTTSRYYDVGSSSNQYLPADGLQEKRSTESHHIPWEYPPGYRVNSLSIGGEGMLRNVRSRTGIHMEPNLARTRLPSNYLYCSFSSRSSDLSNLVDFRGQGSNPPRREWDSSLVAGHVVNCDTESGGYSNNAISNGNPVPQNANNHQSVRGVRSGYCQTSVPSFGSSSSNFHSGQVGASDEGLQMSAESYLSRHQRVFSTTRLRNGERIGRAGILRDRYRSFTEEASLRDRLTSEGLMVADHPTFYESRTLFDLHREMRLDVDNMSYEELLVLGERIGSVSTGLSDGLISKCLTESIYCSSDQSQDDGKCVFCLEMVINEELCPICKATAMDDGVKEKSSA</sequence>
<keyword evidence="6" id="KW-0833">Ubl conjugation pathway</keyword>
<reference evidence="9" key="1">
    <citation type="submission" date="2020-06" db="EMBL/GenBank/DDBJ databases">
        <authorList>
            <person name="Li T."/>
            <person name="Hu X."/>
            <person name="Zhang T."/>
            <person name="Song X."/>
            <person name="Zhang H."/>
            <person name="Dai N."/>
            <person name="Sheng W."/>
            <person name="Hou X."/>
            <person name="Wei L."/>
        </authorList>
    </citation>
    <scope>NUCLEOTIDE SEQUENCE</scope>
    <source>
        <strain evidence="9">KEN8</strain>
        <tissue evidence="9">Leaf</tissue>
    </source>
</reference>
<dbReference type="EMBL" id="JACGWM010000012">
    <property type="protein sequence ID" value="KAL0336885.1"/>
    <property type="molecule type" value="Genomic_DNA"/>
</dbReference>
<evidence type="ECO:0000256" key="6">
    <source>
        <dbReference type="ARBA" id="ARBA00022786"/>
    </source>
</evidence>
<evidence type="ECO:0000256" key="7">
    <source>
        <dbReference type="ARBA" id="ARBA00022833"/>
    </source>
</evidence>
<comment type="caution">
    <text evidence="9">The sequence shown here is derived from an EMBL/GenBank/DDBJ whole genome shotgun (WGS) entry which is preliminary data.</text>
</comment>
<dbReference type="EC" id="2.3.2.27" evidence="2"/>
<proteinExistence type="predicted"/>
<gene>
    <name evidence="9" type="ORF">Scaly_1963600</name>
</gene>
<dbReference type="GO" id="GO:0061630">
    <property type="term" value="F:ubiquitin protein ligase activity"/>
    <property type="evidence" value="ECO:0007669"/>
    <property type="project" value="UniProtKB-EC"/>
</dbReference>
<dbReference type="InterPro" id="IPR045191">
    <property type="entry name" value="MBR1/2-like"/>
</dbReference>
<dbReference type="AlphaFoldDB" id="A0AAW2MZG6"/>
<evidence type="ECO:0000256" key="4">
    <source>
        <dbReference type="ARBA" id="ARBA00022723"/>
    </source>
</evidence>
<evidence type="ECO:0000256" key="8">
    <source>
        <dbReference type="SAM" id="MobiDB-lite"/>
    </source>
</evidence>
<keyword evidence="3" id="KW-0808">Transferase</keyword>
<evidence type="ECO:0000313" key="9">
    <source>
        <dbReference type="EMBL" id="KAL0336885.1"/>
    </source>
</evidence>
<keyword evidence="5" id="KW-0863">Zinc-finger</keyword>
<reference evidence="9" key="2">
    <citation type="journal article" date="2024" name="Plant">
        <title>Genomic evolution and insights into agronomic trait innovations of Sesamum species.</title>
        <authorList>
            <person name="Miao H."/>
            <person name="Wang L."/>
            <person name="Qu L."/>
            <person name="Liu H."/>
            <person name="Sun Y."/>
            <person name="Le M."/>
            <person name="Wang Q."/>
            <person name="Wei S."/>
            <person name="Zheng Y."/>
            <person name="Lin W."/>
            <person name="Duan Y."/>
            <person name="Cao H."/>
            <person name="Xiong S."/>
            <person name="Wang X."/>
            <person name="Wei L."/>
            <person name="Li C."/>
            <person name="Ma Q."/>
            <person name="Ju M."/>
            <person name="Zhao R."/>
            <person name="Li G."/>
            <person name="Mu C."/>
            <person name="Tian Q."/>
            <person name="Mei H."/>
            <person name="Zhang T."/>
            <person name="Gao T."/>
            <person name="Zhang H."/>
        </authorList>
    </citation>
    <scope>NUCLEOTIDE SEQUENCE</scope>
    <source>
        <strain evidence="9">KEN8</strain>
    </source>
</reference>
<dbReference type="PANTHER" id="PTHR22937">
    <property type="entry name" value="E3 UBIQUITIN-PROTEIN LIGASE RNF165"/>
    <property type="match status" value="1"/>
</dbReference>
<evidence type="ECO:0000256" key="5">
    <source>
        <dbReference type="ARBA" id="ARBA00022771"/>
    </source>
</evidence>
<feature type="region of interest" description="Disordered" evidence="8">
    <location>
        <begin position="221"/>
        <end position="247"/>
    </location>
</feature>
<feature type="region of interest" description="Disordered" evidence="8">
    <location>
        <begin position="122"/>
        <end position="163"/>
    </location>
</feature>
<organism evidence="9">
    <name type="scientific">Sesamum calycinum</name>
    <dbReference type="NCBI Taxonomy" id="2727403"/>
    <lineage>
        <taxon>Eukaryota</taxon>
        <taxon>Viridiplantae</taxon>
        <taxon>Streptophyta</taxon>
        <taxon>Embryophyta</taxon>
        <taxon>Tracheophyta</taxon>
        <taxon>Spermatophyta</taxon>
        <taxon>Magnoliopsida</taxon>
        <taxon>eudicotyledons</taxon>
        <taxon>Gunneridae</taxon>
        <taxon>Pentapetalae</taxon>
        <taxon>asterids</taxon>
        <taxon>lamiids</taxon>
        <taxon>Lamiales</taxon>
        <taxon>Pedaliaceae</taxon>
        <taxon>Sesamum</taxon>
    </lineage>
</organism>
<keyword evidence="4" id="KW-0479">Metal-binding</keyword>
<keyword evidence="7" id="KW-0862">Zinc</keyword>
<evidence type="ECO:0000256" key="2">
    <source>
        <dbReference type="ARBA" id="ARBA00012483"/>
    </source>
</evidence>
<comment type="catalytic activity">
    <reaction evidence="1">
        <text>S-ubiquitinyl-[E2 ubiquitin-conjugating enzyme]-L-cysteine + [acceptor protein]-L-lysine = [E2 ubiquitin-conjugating enzyme]-L-cysteine + N(6)-ubiquitinyl-[acceptor protein]-L-lysine.</text>
        <dbReference type="EC" id="2.3.2.27"/>
    </reaction>
</comment>
<accession>A0AAW2MZG6</accession>
<name>A0AAW2MZG6_9LAMI</name>
<evidence type="ECO:0000256" key="3">
    <source>
        <dbReference type="ARBA" id="ARBA00022679"/>
    </source>
</evidence>
<protein>
    <recommendedName>
        <fullName evidence="2">RING-type E3 ubiquitin transferase</fullName>
        <ecNumber evidence="2">2.3.2.27</ecNumber>
    </recommendedName>
</protein>
<feature type="compositionally biased region" description="Polar residues" evidence="8">
    <location>
        <begin position="125"/>
        <end position="149"/>
    </location>
</feature>
<dbReference type="GO" id="GO:0008270">
    <property type="term" value="F:zinc ion binding"/>
    <property type="evidence" value="ECO:0007669"/>
    <property type="project" value="UniProtKB-KW"/>
</dbReference>
<dbReference type="PANTHER" id="PTHR22937:SF174">
    <property type="entry name" value="RING-TYPE E3 UBIQUITIN TRANSFERASE"/>
    <property type="match status" value="1"/>
</dbReference>
<evidence type="ECO:0000256" key="1">
    <source>
        <dbReference type="ARBA" id="ARBA00000900"/>
    </source>
</evidence>